<evidence type="ECO:0000313" key="2">
    <source>
        <dbReference type="Proteomes" id="UP000077315"/>
    </source>
</evidence>
<keyword evidence="2" id="KW-1185">Reference proteome</keyword>
<name>A0A163D5A8_PHYB8</name>
<dbReference type="EMBL" id="KV440993">
    <property type="protein sequence ID" value="OAD68850.1"/>
    <property type="molecule type" value="Genomic_DNA"/>
</dbReference>
<sequence>MLYEIIIIIEMKLQSVQKIKKFIQIYGNLLSCKTTGALRKVDEKSKRHLKRIIQNSFILYNQASMIWSAESCFCLKNLDESKCFFQKVGERYAEKYFIAAFKWGNGSTFIFSSQLSQNIIKDFPSFLKMEQAVTQRHMLNSGRELIILVDLTSSLSKV</sequence>
<dbReference type="RefSeq" id="XP_018286890.1">
    <property type="nucleotide sequence ID" value="XM_018441716.1"/>
</dbReference>
<gene>
    <name evidence="1" type="ORF">PHYBLDRAFT_66961</name>
</gene>
<dbReference type="GeneID" id="29002622"/>
<accession>A0A163D5A8</accession>
<evidence type="ECO:0000313" key="1">
    <source>
        <dbReference type="EMBL" id="OAD68850.1"/>
    </source>
</evidence>
<dbReference type="Proteomes" id="UP000077315">
    <property type="component" value="Unassembled WGS sequence"/>
</dbReference>
<dbReference type="AlphaFoldDB" id="A0A163D5A8"/>
<reference evidence="2" key="1">
    <citation type="submission" date="2015-06" db="EMBL/GenBank/DDBJ databases">
        <title>Expansion of signal transduction pathways in fungi by whole-genome duplication.</title>
        <authorList>
            <consortium name="DOE Joint Genome Institute"/>
            <person name="Corrochano L.M."/>
            <person name="Kuo A."/>
            <person name="Marcet-Houben M."/>
            <person name="Polaino S."/>
            <person name="Salamov A."/>
            <person name="Villalobos J.M."/>
            <person name="Alvarez M.I."/>
            <person name="Avalos J."/>
            <person name="Benito E.P."/>
            <person name="Benoit I."/>
            <person name="Burger G."/>
            <person name="Camino L.P."/>
            <person name="Canovas D."/>
            <person name="Cerda-Olmedo E."/>
            <person name="Cheng J.-F."/>
            <person name="Dominguez A."/>
            <person name="Elias M."/>
            <person name="Eslava A.P."/>
            <person name="Glaser F."/>
            <person name="Grimwood J."/>
            <person name="Gutierrez G."/>
            <person name="Heitman J."/>
            <person name="Henrissat B."/>
            <person name="Iturriaga E.A."/>
            <person name="Lang B.F."/>
            <person name="Lavin J.L."/>
            <person name="Lee S."/>
            <person name="Li W."/>
            <person name="Lindquist E."/>
            <person name="Lopez-Garcia S."/>
            <person name="Luque E.M."/>
            <person name="Marcos A.T."/>
            <person name="Martin J."/>
            <person name="McCluskey K."/>
            <person name="Medina H.R."/>
            <person name="Miralles-Duran A."/>
            <person name="Miyazaki A."/>
            <person name="Munoz-Torres E."/>
            <person name="Oguiza J.A."/>
            <person name="Ohm R."/>
            <person name="Olmedo M."/>
            <person name="Orejas M."/>
            <person name="Ortiz-Castellanos L."/>
            <person name="Pisabarro A.G."/>
            <person name="Rodriguez-Romero J."/>
            <person name="Ruiz-Herrera J."/>
            <person name="Ruiz-Vazquez R."/>
            <person name="Sanz C."/>
            <person name="Schackwitz W."/>
            <person name="Schmutz J."/>
            <person name="Shahriari M."/>
            <person name="Shelest E."/>
            <person name="Silva-Franco F."/>
            <person name="Soanes D."/>
            <person name="Syed K."/>
            <person name="Tagua V.G."/>
            <person name="Talbot N.J."/>
            <person name="Thon M."/>
            <person name="De vries R.P."/>
            <person name="Wiebenga A."/>
            <person name="Yadav J.S."/>
            <person name="Braun E.L."/>
            <person name="Baker S."/>
            <person name="Garre V."/>
            <person name="Horwitz B."/>
            <person name="Torres-Martinez S."/>
            <person name="Idnurm A."/>
            <person name="Herrera-Estrella A."/>
            <person name="Gabaldon T."/>
            <person name="Grigoriev I.V."/>
        </authorList>
    </citation>
    <scope>NUCLEOTIDE SEQUENCE [LARGE SCALE GENOMIC DNA]</scope>
    <source>
        <strain evidence="2">NRRL 1555(-)</strain>
    </source>
</reference>
<organism evidence="1 2">
    <name type="scientific">Phycomyces blakesleeanus (strain ATCC 8743b / DSM 1359 / FGSC 10004 / NBRC 33097 / NRRL 1555)</name>
    <dbReference type="NCBI Taxonomy" id="763407"/>
    <lineage>
        <taxon>Eukaryota</taxon>
        <taxon>Fungi</taxon>
        <taxon>Fungi incertae sedis</taxon>
        <taxon>Mucoromycota</taxon>
        <taxon>Mucoromycotina</taxon>
        <taxon>Mucoromycetes</taxon>
        <taxon>Mucorales</taxon>
        <taxon>Phycomycetaceae</taxon>
        <taxon>Phycomyces</taxon>
    </lineage>
</organism>
<dbReference type="VEuPathDB" id="FungiDB:PHYBLDRAFT_66961"/>
<protein>
    <submittedName>
        <fullName evidence="1">Uncharacterized protein</fullName>
    </submittedName>
</protein>
<proteinExistence type="predicted"/>
<dbReference type="InParanoid" id="A0A163D5A8"/>